<dbReference type="EMBL" id="PVNL01000111">
    <property type="protein sequence ID" value="PRQ02722.1"/>
    <property type="molecule type" value="Genomic_DNA"/>
</dbReference>
<dbReference type="InterPro" id="IPR027417">
    <property type="entry name" value="P-loop_NTPase"/>
</dbReference>
<dbReference type="GO" id="GO:0006302">
    <property type="term" value="P:double-strand break repair"/>
    <property type="evidence" value="ECO:0007669"/>
    <property type="project" value="TreeGrafter"/>
</dbReference>
<protein>
    <submittedName>
        <fullName evidence="2">Recombination protein F</fullName>
    </submittedName>
</protein>
<dbReference type="GO" id="GO:0016887">
    <property type="term" value="F:ATP hydrolysis activity"/>
    <property type="evidence" value="ECO:0007669"/>
    <property type="project" value="InterPro"/>
</dbReference>
<feature type="domain" description="ATPase AAA-type core" evidence="1">
    <location>
        <begin position="39"/>
        <end position="404"/>
    </location>
</feature>
<dbReference type="InterPro" id="IPR003959">
    <property type="entry name" value="ATPase_AAA_core"/>
</dbReference>
<proteinExistence type="predicted"/>
<dbReference type="PANTHER" id="PTHR32182">
    <property type="entry name" value="DNA REPLICATION AND REPAIR PROTEIN RECF"/>
    <property type="match status" value="1"/>
</dbReference>
<dbReference type="GO" id="GO:0005524">
    <property type="term" value="F:ATP binding"/>
    <property type="evidence" value="ECO:0007669"/>
    <property type="project" value="InterPro"/>
</dbReference>
<name>A0A2S9YCE2_9BACT</name>
<sequence>MEGIEASPNGCYARGDMLTRLEVDGFKSLRDFSVDLEPFTVFLGPNGAGKSNILEALSLLSRLATMPIVDAFKGGRGLPGDQFSRYVDERSHQIRFAAEFLLFGSYAKSTGFAPHPRGRFRYELVIARETRASGTEHLSASHELLRTMTSAEDTWVVAHPEFAELVKPSDEAENQFTVDRSQVTLIPQIWPEKLRPDPRRTLLGRDELQSNQSASVHLVADNLAACQWLRLDLAHLASTSDRVDTDGLRPDGSNLPTVLADLPPPLLGEIRASLVALVPGLSSVSVVPAQEALSLEFELSGGERVPGRLASDGTLRLLALLTALRLEQRPALIGIEEPENGIFPGRLSVLVELLRQEAGRKLHEEPGFADARLAGSGGAEFGNLMSDFLPPQILLTTHSPLLLAMLREHPEHLRFVDTVHRDRRRVTRVRKVGSVSADRRHLVVSPREIDELMNTVKSGGPP</sequence>
<accession>A0A2S9YCE2</accession>
<dbReference type="Proteomes" id="UP000238823">
    <property type="component" value="Unassembled WGS sequence"/>
</dbReference>
<dbReference type="AlphaFoldDB" id="A0A2S9YCE2"/>
<dbReference type="PANTHER" id="PTHR32182:SF22">
    <property type="entry name" value="ATP-DEPENDENT ENDONUCLEASE, OLD FAMILY-RELATED"/>
    <property type="match status" value="1"/>
</dbReference>
<evidence type="ECO:0000259" key="1">
    <source>
        <dbReference type="Pfam" id="PF13304"/>
    </source>
</evidence>
<evidence type="ECO:0000313" key="3">
    <source>
        <dbReference type="Proteomes" id="UP000238823"/>
    </source>
</evidence>
<dbReference type="Gene3D" id="3.40.50.300">
    <property type="entry name" value="P-loop containing nucleotide triphosphate hydrolases"/>
    <property type="match status" value="1"/>
</dbReference>
<dbReference type="GO" id="GO:0000731">
    <property type="term" value="P:DNA synthesis involved in DNA repair"/>
    <property type="evidence" value="ECO:0007669"/>
    <property type="project" value="TreeGrafter"/>
</dbReference>
<dbReference type="Pfam" id="PF13304">
    <property type="entry name" value="AAA_21"/>
    <property type="match status" value="1"/>
</dbReference>
<gene>
    <name evidence="2" type="ORF">ENSA7_55510</name>
</gene>
<reference evidence="2 3" key="1">
    <citation type="submission" date="2018-03" db="EMBL/GenBank/DDBJ databases">
        <title>Draft Genome Sequences of the Obligatory Marine Myxobacteria Enhygromyxa salina SWB007.</title>
        <authorList>
            <person name="Poehlein A."/>
            <person name="Moghaddam J.A."/>
            <person name="Harms H."/>
            <person name="Alanjari M."/>
            <person name="Koenig G.M."/>
            <person name="Daniel R."/>
            <person name="Schaeberle T.F."/>
        </authorList>
    </citation>
    <scope>NUCLEOTIDE SEQUENCE [LARGE SCALE GENOMIC DNA]</scope>
    <source>
        <strain evidence="2 3">SWB007</strain>
    </source>
</reference>
<comment type="caution">
    <text evidence="2">The sequence shown here is derived from an EMBL/GenBank/DDBJ whole genome shotgun (WGS) entry which is preliminary data.</text>
</comment>
<organism evidence="2 3">
    <name type="scientific">Enhygromyxa salina</name>
    <dbReference type="NCBI Taxonomy" id="215803"/>
    <lineage>
        <taxon>Bacteria</taxon>
        <taxon>Pseudomonadati</taxon>
        <taxon>Myxococcota</taxon>
        <taxon>Polyangia</taxon>
        <taxon>Nannocystales</taxon>
        <taxon>Nannocystaceae</taxon>
        <taxon>Enhygromyxa</taxon>
    </lineage>
</organism>
<dbReference type="SUPFAM" id="SSF52540">
    <property type="entry name" value="P-loop containing nucleoside triphosphate hydrolases"/>
    <property type="match status" value="1"/>
</dbReference>
<evidence type="ECO:0000313" key="2">
    <source>
        <dbReference type="EMBL" id="PRQ02722.1"/>
    </source>
</evidence>